<dbReference type="InterPro" id="IPR058852">
    <property type="entry name" value="HTH_77"/>
</dbReference>
<dbReference type="PRINTS" id="PR00364">
    <property type="entry name" value="DISEASERSIST"/>
</dbReference>
<dbReference type="Gene3D" id="1.10.510.10">
    <property type="entry name" value="Transferase(Phosphotransferase) domain 1"/>
    <property type="match status" value="1"/>
</dbReference>
<keyword evidence="4" id="KW-0418">Kinase</keyword>
<dbReference type="CDD" id="cd14014">
    <property type="entry name" value="STKc_PknB_like"/>
    <property type="match status" value="1"/>
</dbReference>
<dbReference type="PROSITE" id="PS50043">
    <property type="entry name" value="HTH_LUXR_2"/>
    <property type="match status" value="1"/>
</dbReference>
<dbReference type="PANTHER" id="PTHR47691:SF3">
    <property type="entry name" value="HTH-TYPE TRANSCRIPTIONAL REGULATOR RV0890C-RELATED"/>
    <property type="match status" value="1"/>
</dbReference>
<dbReference type="InterPro" id="IPR008271">
    <property type="entry name" value="Ser/Thr_kinase_AS"/>
</dbReference>
<dbReference type="GO" id="GO:0005524">
    <property type="term" value="F:ATP binding"/>
    <property type="evidence" value="ECO:0007669"/>
    <property type="project" value="UniProtKB-UniRule"/>
</dbReference>
<dbReference type="InterPro" id="IPR036388">
    <property type="entry name" value="WH-like_DNA-bd_sf"/>
</dbReference>
<dbReference type="SUPFAM" id="SSF56112">
    <property type="entry name" value="Protein kinase-like (PK-like)"/>
    <property type="match status" value="1"/>
</dbReference>
<keyword evidence="1 3" id="KW-0547">Nucleotide-binding</keyword>
<dbReference type="Gene3D" id="1.25.40.10">
    <property type="entry name" value="Tetratricopeptide repeat domain"/>
    <property type="match status" value="1"/>
</dbReference>
<dbReference type="Gene3D" id="1.10.10.10">
    <property type="entry name" value="Winged helix-like DNA-binding domain superfamily/Winged helix DNA-binding domain"/>
    <property type="match status" value="1"/>
</dbReference>
<keyword evidence="2 3" id="KW-0067">ATP-binding</keyword>
<evidence type="ECO:0000256" key="2">
    <source>
        <dbReference type="ARBA" id="ARBA00022840"/>
    </source>
</evidence>
<dbReference type="SMART" id="SM00220">
    <property type="entry name" value="S_TKc"/>
    <property type="match status" value="1"/>
</dbReference>
<dbReference type="InterPro" id="IPR011990">
    <property type="entry name" value="TPR-like_helical_dom_sf"/>
</dbReference>
<sequence length="1110" mass="121508">MSEIDPFGTQRADPFSTAHDTSNVVSELEMSGLEDAREIGRGGFGVVYCCSQPRLDRIVAVKVLTASVEQENDARFVREQHVMGRLTGHPNIVNVLHVGTTASGHPYIVMPYHPRGSLETRIRSTGPLSLNETLRLGVKIAGALESAHRLGILHRDVKPANILFTDYGEPAITDFGIAHIVGGFETSTGTVTGSPAFTAPEILSGEPPSVAGDIYGLGATLFCAVSGHAAFQRRSGEELIAQFLRITTEPIPDLRELGIPEGMSAAIEHAMYGDPLRRTASAREFGEDLRKIQSVKGFPVTDMALLATEAGEESQQNSGASDGNVLVRYAGSSATTTSPPPSGNLPLELTSFIGRRRELTETKAKILESRLVTLTGIGGVGKTRLAVRVAADLRQKFDDGVSVAELGELQDASLLAELVASSLGIRDRTGPLDDVLADFLANRNVLLLLDNCEHLVDAVADLVTFLLRVCPDLRILATSREPLGIGGETVLRVPPFSVPAPDRETSIHGLSRFDAITLFTDRAAAALPGFELTEGNKVTVARICQRLDGLPLPIELAAARLRSMSVEQILDRLTDRFKLLTLGSRNAPSRQQTSRLCMDWSYDLCTRWEQQLWARLSVFAGGFELDAVESICCGDHSADELLDGMASLVDKSILIREESETVVRFRMLDTLHDYGREKAEESGDYGLLRRQHRDWYRKMVLEAETEWISARQKDWIDRLGREQSNLRDAMDYAESTHSDDRLGLQIAGALFPFWLSRGLFSEGRYWLDHLLDIDVEHPTVDRIKALCASGVLAEIQGALDVAAARVAEAVELSHKLDVFDHLDLSEHLDEWTSQARVIQAQGCLELFLGDTARACDYLRKALDLVGTGDDLALRVWILNTLGMAYEANGETDQSISCHEQVLAITQRTGESVYRSYSLWSMGVAVWRQGDLAYAADLVKQALRIAERVEEPLTATVCLDALAWIAGAEHDERRAVVLMGAAEAIVDMVNSSPVLFPSLGNYRQRCEQETLRALGSQAFRSARNQGHALDFHESVAFALQENPSATGQEAGLSAREQQVADLVAVGLDNKAIADNLAISVRTTQRHIEHILTKLGFTSRTQLAAWELEQPS</sequence>
<dbReference type="InterPro" id="IPR027417">
    <property type="entry name" value="P-loop_NTPase"/>
</dbReference>
<dbReference type="SUPFAM" id="SSF52540">
    <property type="entry name" value="P-loop containing nucleoside triphosphate hydrolases"/>
    <property type="match status" value="1"/>
</dbReference>
<dbReference type="InterPro" id="IPR016032">
    <property type="entry name" value="Sig_transdc_resp-reg_C-effctor"/>
</dbReference>
<dbReference type="GO" id="GO:0003677">
    <property type="term" value="F:DNA binding"/>
    <property type="evidence" value="ECO:0007669"/>
    <property type="project" value="InterPro"/>
</dbReference>
<dbReference type="SMART" id="SM00028">
    <property type="entry name" value="TPR"/>
    <property type="match status" value="3"/>
</dbReference>
<dbReference type="CDD" id="cd06170">
    <property type="entry name" value="LuxR_C_like"/>
    <property type="match status" value="1"/>
</dbReference>
<evidence type="ECO:0000256" key="3">
    <source>
        <dbReference type="PROSITE-ProRule" id="PRU10141"/>
    </source>
</evidence>
<dbReference type="Gene3D" id="3.40.50.300">
    <property type="entry name" value="P-loop containing nucleotide triphosphate hydrolases"/>
    <property type="match status" value="1"/>
</dbReference>
<comment type="caution">
    <text evidence="4">The sequence shown here is derived from an EMBL/GenBank/DDBJ whole genome shotgun (WGS) entry which is preliminary data.</text>
</comment>
<dbReference type="SUPFAM" id="SSF48452">
    <property type="entry name" value="TPR-like"/>
    <property type="match status" value="1"/>
</dbReference>
<protein>
    <submittedName>
        <fullName evidence="4">Non-specific serine/threonine protein kinase</fullName>
    </submittedName>
</protein>
<evidence type="ECO:0000313" key="4">
    <source>
        <dbReference type="EMBL" id="TYQ08859.1"/>
    </source>
</evidence>
<dbReference type="Pfam" id="PF13424">
    <property type="entry name" value="TPR_12"/>
    <property type="match status" value="1"/>
</dbReference>
<dbReference type="InterPro" id="IPR019734">
    <property type="entry name" value="TPR_rpt"/>
</dbReference>
<dbReference type="SUPFAM" id="SSF46894">
    <property type="entry name" value="C-terminal effector domain of the bipartite response regulators"/>
    <property type="match status" value="1"/>
</dbReference>
<dbReference type="InterPro" id="IPR011009">
    <property type="entry name" value="Kinase-like_dom_sf"/>
</dbReference>
<dbReference type="GO" id="GO:0004674">
    <property type="term" value="F:protein serine/threonine kinase activity"/>
    <property type="evidence" value="ECO:0007669"/>
    <property type="project" value="UniProtKB-KW"/>
</dbReference>
<dbReference type="InterPro" id="IPR017441">
    <property type="entry name" value="Protein_kinase_ATP_BS"/>
</dbReference>
<dbReference type="GO" id="GO:0043531">
    <property type="term" value="F:ADP binding"/>
    <property type="evidence" value="ECO:0007669"/>
    <property type="project" value="InterPro"/>
</dbReference>
<keyword evidence="4" id="KW-0723">Serine/threonine-protein kinase</keyword>
<dbReference type="SMART" id="SM00421">
    <property type="entry name" value="HTH_LUXR"/>
    <property type="match status" value="1"/>
</dbReference>
<dbReference type="InterPro" id="IPR000719">
    <property type="entry name" value="Prot_kinase_dom"/>
</dbReference>
<proteinExistence type="predicted"/>
<reference evidence="4" key="1">
    <citation type="submission" date="2019-07" db="EMBL/GenBank/DDBJ databases">
        <title>Genomic Encyclopedia of Type Strains, Phase IV (KMG-IV): sequencing the most valuable type-strain genomes for metagenomic binning, comparative biology and taxonomic classification.</title>
        <authorList>
            <person name="Goeker M."/>
        </authorList>
    </citation>
    <scope>NUCLEOTIDE SEQUENCE</scope>
    <source>
        <strain evidence="4">DSM 44596</strain>
    </source>
</reference>
<dbReference type="Pfam" id="PF25872">
    <property type="entry name" value="HTH_77"/>
    <property type="match status" value="1"/>
</dbReference>
<dbReference type="GO" id="GO:0006355">
    <property type="term" value="P:regulation of DNA-templated transcription"/>
    <property type="evidence" value="ECO:0007669"/>
    <property type="project" value="InterPro"/>
</dbReference>
<dbReference type="PROSITE" id="PS00108">
    <property type="entry name" value="PROTEIN_KINASE_ST"/>
    <property type="match status" value="1"/>
</dbReference>
<name>A0A652YYU4_NOCGL</name>
<dbReference type="EMBL" id="VNIQ01000001">
    <property type="protein sequence ID" value="TYQ08859.1"/>
    <property type="molecule type" value="Genomic_DNA"/>
</dbReference>
<keyword evidence="4" id="KW-0808">Transferase</keyword>
<dbReference type="AlphaFoldDB" id="A0A652YYU4"/>
<evidence type="ECO:0000256" key="1">
    <source>
        <dbReference type="ARBA" id="ARBA00022741"/>
    </source>
</evidence>
<organism evidence="4">
    <name type="scientific">Nocardia globerula</name>
    <dbReference type="NCBI Taxonomy" id="1818"/>
    <lineage>
        <taxon>Bacteria</taxon>
        <taxon>Bacillati</taxon>
        <taxon>Actinomycetota</taxon>
        <taxon>Actinomycetes</taxon>
        <taxon>Mycobacteriales</taxon>
        <taxon>Nocardiaceae</taxon>
        <taxon>Nocardia</taxon>
    </lineage>
</organism>
<dbReference type="PRINTS" id="PR00038">
    <property type="entry name" value="HTHLUXR"/>
</dbReference>
<feature type="binding site" evidence="3">
    <location>
        <position position="62"/>
    </location>
    <ligand>
        <name>ATP</name>
        <dbReference type="ChEBI" id="CHEBI:30616"/>
    </ligand>
</feature>
<dbReference type="InterPro" id="IPR000792">
    <property type="entry name" value="Tscrpt_reg_LuxR_C"/>
</dbReference>
<accession>A0A652YYU4</accession>
<gene>
    <name evidence="4" type="ORF">FNL38_1011236</name>
</gene>
<dbReference type="PROSITE" id="PS50011">
    <property type="entry name" value="PROTEIN_KINASE_DOM"/>
    <property type="match status" value="1"/>
</dbReference>
<dbReference type="PANTHER" id="PTHR47691">
    <property type="entry name" value="REGULATOR-RELATED"/>
    <property type="match status" value="1"/>
</dbReference>
<dbReference type="Pfam" id="PF00196">
    <property type="entry name" value="GerE"/>
    <property type="match status" value="1"/>
</dbReference>
<dbReference type="Pfam" id="PF00069">
    <property type="entry name" value="Pkinase"/>
    <property type="match status" value="1"/>
</dbReference>
<dbReference type="PROSITE" id="PS00107">
    <property type="entry name" value="PROTEIN_KINASE_ATP"/>
    <property type="match status" value="1"/>
</dbReference>